<evidence type="ECO:0000313" key="7">
    <source>
        <dbReference type="Proteomes" id="UP000215914"/>
    </source>
</evidence>
<proteinExistence type="predicted"/>
<keyword evidence="7" id="KW-1185">Reference proteome</keyword>
<dbReference type="EMBL" id="CM007905">
    <property type="protein sequence ID" value="OTF91185.1"/>
    <property type="molecule type" value="Genomic_DNA"/>
</dbReference>
<evidence type="ECO:0000256" key="3">
    <source>
        <dbReference type="ARBA" id="ARBA00023125"/>
    </source>
</evidence>
<evidence type="ECO:0000256" key="5">
    <source>
        <dbReference type="ARBA" id="ARBA00023242"/>
    </source>
</evidence>
<dbReference type="InterPro" id="IPR015300">
    <property type="entry name" value="DNA-bd_pseudobarrel_sf"/>
</dbReference>
<accession>A0A251RXK1</accession>
<dbReference type="SUPFAM" id="SSF101936">
    <property type="entry name" value="DNA-binding pseudobarrel domain"/>
    <property type="match status" value="1"/>
</dbReference>
<keyword evidence="2" id="KW-0805">Transcription regulation</keyword>
<evidence type="ECO:0000256" key="4">
    <source>
        <dbReference type="ARBA" id="ARBA00023163"/>
    </source>
</evidence>
<dbReference type="InterPro" id="IPR050655">
    <property type="entry name" value="Plant_B3_domain"/>
</dbReference>
<dbReference type="AlphaFoldDB" id="A0A251RXK1"/>
<protein>
    <submittedName>
        <fullName evidence="6">Putative DNA-binding pseudobarrel domain-containing protein</fullName>
    </submittedName>
</protein>
<dbReference type="PANTHER" id="PTHR31920">
    <property type="entry name" value="B3 DOMAIN-CONTAINING"/>
    <property type="match status" value="1"/>
</dbReference>
<dbReference type="Gene3D" id="2.40.330.10">
    <property type="entry name" value="DNA-binding pseudobarrel domain"/>
    <property type="match status" value="1"/>
</dbReference>
<dbReference type="PANTHER" id="PTHR31920:SF37">
    <property type="entry name" value="B3 DOMAIN-CONTAINING TRANSCRIPTION FACTOR VRN1"/>
    <property type="match status" value="1"/>
</dbReference>
<keyword evidence="4" id="KW-0804">Transcription</keyword>
<evidence type="ECO:0000313" key="6">
    <source>
        <dbReference type="EMBL" id="OTF91185.1"/>
    </source>
</evidence>
<dbReference type="GO" id="GO:0003677">
    <property type="term" value="F:DNA binding"/>
    <property type="evidence" value="ECO:0007669"/>
    <property type="project" value="UniProtKB-KW"/>
</dbReference>
<sequence length="404" mass="46657">MSMAMKHSATAAPRVISSATSASILTRDFHMSYGSNQLFNFPPIFFQEYQRFPYYNLFLQWIYIYRWFYSLHRLHLHLHFLESISEFDISLYKPVFDMAESSSSFRAPWFLRLMNVADELILSIPDDDACKLWGVDKGPTNVMIHTEDGRLFNVFLSPGKGKLFLFHGWSNVVEHLRLTNGCLVVFNLVSSTTFKLTSYVDRVSRGSFWTYLLPPSSNFYVIPESILPKVYDYSSNDVISTVMIDNKIFKVAIETSNGKVGFTVGFDVIVSLLQLKADCILLFTKGFVHFFYLKVFGKNGVEMNFPDVDVDQAEAAPIDTENEADDQIDGSVRRFSRMAGERYFRIPDPVSRMARLHEGLRDITVKLMHFDPPKQFTNGTRREKKNRRRLAIRVNQLQEVHESC</sequence>
<reference evidence="7" key="1">
    <citation type="journal article" date="2017" name="Nature">
        <title>The sunflower genome provides insights into oil metabolism, flowering and Asterid evolution.</title>
        <authorList>
            <person name="Badouin H."/>
            <person name="Gouzy J."/>
            <person name="Grassa C.J."/>
            <person name="Murat F."/>
            <person name="Staton S.E."/>
            <person name="Cottret L."/>
            <person name="Lelandais-Briere C."/>
            <person name="Owens G.L."/>
            <person name="Carrere S."/>
            <person name="Mayjonade B."/>
            <person name="Legrand L."/>
            <person name="Gill N."/>
            <person name="Kane N.C."/>
            <person name="Bowers J.E."/>
            <person name="Hubner S."/>
            <person name="Bellec A."/>
            <person name="Berard A."/>
            <person name="Berges H."/>
            <person name="Blanchet N."/>
            <person name="Boniface M.C."/>
            <person name="Brunel D."/>
            <person name="Catrice O."/>
            <person name="Chaidir N."/>
            <person name="Claudel C."/>
            <person name="Donnadieu C."/>
            <person name="Faraut T."/>
            <person name="Fievet G."/>
            <person name="Helmstetter N."/>
            <person name="King M."/>
            <person name="Knapp S.J."/>
            <person name="Lai Z."/>
            <person name="Le Paslier M.C."/>
            <person name="Lippi Y."/>
            <person name="Lorenzon L."/>
            <person name="Mandel J.R."/>
            <person name="Marage G."/>
            <person name="Marchand G."/>
            <person name="Marquand E."/>
            <person name="Bret-Mestries E."/>
            <person name="Morien E."/>
            <person name="Nambeesan S."/>
            <person name="Nguyen T."/>
            <person name="Pegot-Espagnet P."/>
            <person name="Pouilly N."/>
            <person name="Raftis F."/>
            <person name="Sallet E."/>
            <person name="Schiex T."/>
            <person name="Thomas J."/>
            <person name="Vandecasteele C."/>
            <person name="Vares D."/>
            <person name="Vear F."/>
            <person name="Vautrin S."/>
            <person name="Crespi M."/>
            <person name="Mangin B."/>
            <person name="Burke J.M."/>
            <person name="Salse J."/>
            <person name="Munos S."/>
            <person name="Vincourt P."/>
            <person name="Rieseberg L.H."/>
            <person name="Langlade N.B."/>
        </authorList>
    </citation>
    <scope>NUCLEOTIDE SEQUENCE [LARGE SCALE GENOMIC DNA]</scope>
    <source>
        <strain evidence="7">cv. SF193</strain>
    </source>
</reference>
<dbReference type="GO" id="GO:0005634">
    <property type="term" value="C:nucleus"/>
    <property type="evidence" value="ECO:0007669"/>
    <property type="project" value="UniProtKB-SubCell"/>
</dbReference>
<organism evidence="6 7">
    <name type="scientific">Helianthus annuus</name>
    <name type="common">Common sunflower</name>
    <dbReference type="NCBI Taxonomy" id="4232"/>
    <lineage>
        <taxon>Eukaryota</taxon>
        <taxon>Viridiplantae</taxon>
        <taxon>Streptophyta</taxon>
        <taxon>Embryophyta</taxon>
        <taxon>Tracheophyta</taxon>
        <taxon>Spermatophyta</taxon>
        <taxon>Magnoliopsida</taxon>
        <taxon>eudicotyledons</taxon>
        <taxon>Gunneridae</taxon>
        <taxon>Pentapetalae</taxon>
        <taxon>asterids</taxon>
        <taxon>campanulids</taxon>
        <taxon>Asterales</taxon>
        <taxon>Asteraceae</taxon>
        <taxon>Asteroideae</taxon>
        <taxon>Heliantheae alliance</taxon>
        <taxon>Heliantheae</taxon>
        <taxon>Helianthus</taxon>
    </lineage>
</organism>
<keyword evidence="3 6" id="KW-0238">DNA-binding</keyword>
<comment type="subcellular location">
    <subcellularLocation>
        <location evidence="1">Nucleus</location>
    </subcellularLocation>
</comment>
<dbReference type="Proteomes" id="UP000215914">
    <property type="component" value="Chromosome 16"/>
</dbReference>
<name>A0A251RXK1_HELAN</name>
<dbReference type="InParanoid" id="A0A251RXK1"/>
<keyword evidence="5" id="KW-0539">Nucleus</keyword>
<gene>
    <name evidence="6" type="ORF">HannXRQ_Chr16g0507951</name>
</gene>
<evidence type="ECO:0000256" key="1">
    <source>
        <dbReference type="ARBA" id="ARBA00004123"/>
    </source>
</evidence>
<evidence type="ECO:0000256" key="2">
    <source>
        <dbReference type="ARBA" id="ARBA00023015"/>
    </source>
</evidence>